<dbReference type="SMART" id="SM00710">
    <property type="entry name" value="PbH1"/>
    <property type="match status" value="3"/>
</dbReference>
<dbReference type="SUPFAM" id="SSF51126">
    <property type="entry name" value="Pectin lyase-like"/>
    <property type="match status" value="1"/>
</dbReference>
<dbReference type="Pfam" id="PF13229">
    <property type="entry name" value="Beta_helix"/>
    <property type="match status" value="1"/>
</dbReference>
<dbReference type="NCBIfam" id="TIGR03804">
    <property type="entry name" value="para_beta_helix"/>
    <property type="match status" value="1"/>
</dbReference>
<dbReference type="InterPro" id="IPR039448">
    <property type="entry name" value="Beta_helix"/>
</dbReference>
<protein>
    <recommendedName>
        <fullName evidence="1">Right handed beta helix domain-containing protein</fullName>
    </recommendedName>
</protein>
<evidence type="ECO:0000259" key="1">
    <source>
        <dbReference type="Pfam" id="PF13229"/>
    </source>
</evidence>
<dbReference type="EMBL" id="BART01009650">
    <property type="protein sequence ID" value="GAG79211.1"/>
    <property type="molecule type" value="Genomic_DNA"/>
</dbReference>
<feature type="domain" description="Right handed beta helix" evidence="1">
    <location>
        <begin position="59"/>
        <end position="158"/>
    </location>
</feature>
<organism evidence="2">
    <name type="scientific">marine sediment metagenome</name>
    <dbReference type="NCBI Taxonomy" id="412755"/>
    <lineage>
        <taxon>unclassified sequences</taxon>
        <taxon>metagenomes</taxon>
        <taxon>ecological metagenomes</taxon>
    </lineage>
</organism>
<dbReference type="Gene3D" id="2.160.20.10">
    <property type="entry name" value="Single-stranded right-handed beta-helix, Pectin lyase-like"/>
    <property type="match status" value="1"/>
</dbReference>
<reference evidence="2" key="1">
    <citation type="journal article" date="2014" name="Front. Microbiol.">
        <title>High frequency of phylogenetically diverse reductive dehalogenase-homologous genes in deep subseafloor sedimentary metagenomes.</title>
        <authorList>
            <person name="Kawai M."/>
            <person name="Futagami T."/>
            <person name="Toyoda A."/>
            <person name="Takaki Y."/>
            <person name="Nishi S."/>
            <person name="Hori S."/>
            <person name="Arai W."/>
            <person name="Tsubouchi T."/>
            <person name="Morono Y."/>
            <person name="Uchiyama I."/>
            <person name="Ito T."/>
            <person name="Fujiyama A."/>
            <person name="Inagaki F."/>
            <person name="Takami H."/>
        </authorList>
    </citation>
    <scope>NUCLEOTIDE SEQUENCE</scope>
    <source>
        <strain evidence="2">Expedition CK06-06</strain>
    </source>
</reference>
<name>X1C4B4_9ZZZZ</name>
<proteinExistence type="predicted"/>
<gene>
    <name evidence="2" type="ORF">S01H4_21329</name>
</gene>
<dbReference type="InterPro" id="IPR012334">
    <property type="entry name" value="Pectin_lyas_fold"/>
</dbReference>
<sequence length="162" mass="17741">MKSNEKRKLIIVLTLLFVFTFSAISIGNLNFTAGFMRKNLKLSAVSDKIYISGDSGWSNAKDTGICTGEGTSSIPYVIEDLVIDGNGLGSCIWIENTDVYFKIENCTLYNSGGNWIDGGISLVNVDNGQITNNTARNNWRNGISLRYCENNNISGNIVSIHT</sequence>
<dbReference type="AlphaFoldDB" id="X1C4B4"/>
<dbReference type="InterPro" id="IPR011050">
    <property type="entry name" value="Pectin_lyase_fold/virulence"/>
</dbReference>
<evidence type="ECO:0000313" key="2">
    <source>
        <dbReference type="EMBL" id="GAG79211.1"/>
    </source>
</evidence>
<accession>X1C4B4</accession>
<dbReference type="InterPro" id="IPR006626">
    <property type="entry name" value="PbH1"/>
</dbReference>
<dbReference type="InterPro" id="IPR022441">
    <property type="entry name" value="Para_beta_helix_rpt-2"/>
</dbReference>
<comment type="caution">
    <text evidence="2">The sequence shown here is derived from an EMBL/GenBank/DDBJ whole genome shotgun (WGS) entry which is preliminary data.</text>
</comment>